<evidence type="ECO:0000256" key="13">
    <source>
        <dbReference type="RuleBase" id="RU364091"/>
    </source>
</evidence>
<dbReference type="InterPro" id="IPR006136">
    <property type="entry name" value="FlhB"/>
</dbReference>
<feature type="transmembrane region" description="Helical" evidence="13">
    <location>
        <begin position="92"/>
        <end position="114"/>
    </location>
</feature>
<dbReference type="EMBL" id="QZKI01000077">
    <property type="protein sequence ID" value="RJP69883.1"/>
    <property type="molecule type" value="Genomic_DNA"/>
</dbReference>
<keyword evidence="4 13" id="KW-0813">Transport</keyword>
<keyword evidence="15" id="KW-0282">Flagellum</keyword>
<keyword evidence="9 13" id="KW-1133">Transmembrane helix</keyword>
<proteinExistence type="inferred from homology"/>
<evidence type="ECO:0000256" key="10">
    <source>
        <dbReference type="ARBA" id="ARBA00023136"/>
    </source>
</evidence>
<comment type="subcellular location">
    <subcellularLocation>
        <location evidence="1">Cell membrane</location>
        <topology evidence="1">Multi-pass membrane protein</topology>
    </subcellularLocation>
</comment>
<dbReference type="PRINTS" id="PR00950">
    <property type="entry name" value="TYPE3IMSPROT"/>
</dbReference>
<keyword evidence="7 13" id="KW-1005">Bacterial flagellum biogenesis</keyword>
<protein>
    <recommendedName>
        <fullName evidence="3 13">Flagellar biosynthetic protein FlhB</fullName>
    </recommendedName>
</protein>
<dbReference type="PANTHER" id="PTHR30531:SF12">
    <property type="entry name" value="FLAGELLAR BIOSYNTHETIC PROTEIN FLHB"/>
    <property type="match status" value="1"/>
</dbReference>
<comment type="function">
    <text evidence="12 13">Required for formation of the rod structure in the basal body of the flagellar apparatus. Together with FliI and FliH, may constitute the export apparatus of flagellin.</text>
</comment>
<evidence type="ECO:0000256" key="14">
    <source>
        <dbReference type="SAM" id="MobiDB-lite"/>
    </source>
</evidence>
<evidence type="ECO:0000256" key="4">
    <source>
        <dbReference type="ARBA" id="ARBA00022448"/>
    </source>
</evidence>
<keyword evidence="15" id="KW-0969">Cilium</keyword>
<evidence type="ECO:0000256" key="7">
    <source>
        <dbReference type="ARBA" id="ARBA00022795"/>
    </source>
</evidence>
<evidence type="ECO:0000313" key="15">
    <source>
        <dbReference type="EMBL" id="RJP69883.1"/>
    </source>
</evidence>
<evidence type="ECO:0000313" key="16">
    <source>
        <dbReference type="Proteomes" id="UP000285961"/>
    </source>
</evidence>
<accession>A0A419EXX0</accession>
<reference evidence="15 16" key="1">
    <citation type="journal article" date="2017" name="ISME J.">
        <title>Energy and carbon metabolisms in a deep terrestrial subsurface fluid microbial community.</title>
        <authorList>
            <person name="Momper L."/>
            <person name="Jungbluth S.P."/>
            <person name="Lee M.D."/>
            <person name="Amend J.P."/>
        </authorList>
    </citation>
    <scope>NUCLEOTIDE SEQUENCE [LARGE SCALE GENOMIC DNA]</scope>
    <source>
        <strain evidence="15">SURF_17</strain>
    </source>
</reference>
<keyword evidence="5 13" id="KW-1003">Cell membrane</keyword>
<dbReference type="GO" id="GO:0005886">
    <property type="term" value="C:plasma membrane"/>
    <property type="evidence" value="ECO:0007669"/>
    <property type="project" value="UniProtKB-SubCell"/>
</dbReference>
<evidence type="ECO:0000256" key="2">
    <source>
        <dbReference type="ARBA" id="ARBA00010690"/>
    </source>
</evidence>
<dbReference type="NCBIfam" id="TIGR00328">
    <property type="entry name" value="flhB"/>
    <property type="match status" value="1"/>
</dbReference>
<keyword evidence="11 13" id="KW-1006">Bacterial flagellum protein export</keyword>
<keyword evidence="8 13" id="KW-0653">Protein transport</keyword>
<dbReference type="Proteomes" id="UP000285961">
    <property type="component" value="Unassembled WGS sequence"/>
</dbReference>
<dbReference type="GO" id="GO:0044780">
    <property type="term" value="P:bacterial-type flagellum assembly"/>
    <property type="evidence" value="ECO:0007669"/>
    <property type="project" value="InterPro"/>
</dbReference>
<feature type="compositionally biased region" description="Basic and acidic residues" evidence="14">
    <location>
        <begin position="1"/>
        <end position="23"/>
    </location>
</feature>
<evidence type="ECO:0000256" key="8">
    <source>
        <dbReference type="ARBA" id="ARBA00022927"/>
    </source>
</evidence>
<feature type="region of interest" description="Disordered" evidence="14">
    <location>
        <begin position="1"/>
        <end position="25"/>
    </location>
</feature>
<sequence length="371" mass="42051">MPEPYAGEKTEPATPRRREEVRKKGQVAKSTDLNSAIVLLAATLSLYFLAPPLVRMLIDVTRSYFYEAPAAEIDADSMQALAMRIGLQVSGFFLPFMMIIITSAFLVNVVQVGFNMSAYPLMPRIEKLSPVAGFRRMFSVRSFAELLKAMFKIVVVGVVAYLTIRAEMDRLVSLMNVDVWGAWVFFGKLCFTLGMRIAIAFLAIGLADYGFQRYQFEQDIKMTKEEVRQEIKDFEGDPQIRARVRRVRRQLAISRMMAEVPRAHVVVTNPTFLAIALRYEMEKMHAPVVVAKGARLMAERIREVAALNSVPIVENAPLAQMLYKSVEVGSQIPERLYRAVAEVLAYVYQIDKRSRERWTPLKGAERVGVRP</sequence>
<evidence type="ECO:0000256" key="6">
    <source>
        <dbReference type="ARBA" id="ARBA00022692"/>
    </source>
</evidence>
<evidence type="ECO:0000256" key="9">
    <source>
        <dbReference type="ARBA" id="ARBA00022989"/>
    </source>
</evidence>
<evidence type="ECO:0000256" key="3">
    <source>
        <dbReference type="ARBA" id="ARBA00021622"/>
    </source>
</evidence>
<evidence type="ECO:0000256" key="1">
    <source>
        <dbReference type="ARBA" id="ARBA00004651"/>
    </source>
</evidence>
<dbReference type="GO" id="GO:0009306">
    <property type="term" value="P:protein secretion"/>
    <property type="evidence" value="ECO:0007669"/>
    <property type="project" value="InterPro"/>
</dbReference>
<keyword evidence="15" id="KW-0966">Cell projection</keyword>
<feature type="transmembrane region" description="Helical" evidence="13">
    <location>
        <begin position="146"/>
        <end position="164"/>
    </location>
</feature>
<dbReference type="Pfam" id="PF01312">
    <property type="entry name" value="Bac_export_2"/>
    <property type="match status" value="1"/>
</dbReference>
<feature type="transmembrane region" description="Helical" evidence="13">
    <location>
        <begin position="184"/>
        <end position="207"/>
    </location>
</feature>
<dbReference type="InterPro" id="IPR006135">
    <property type="entry name" value="T3SS_substrate_exporter"/>
</dbReference>
<comment type="similarity">
    <text evidence="2 13">Belongs to the type III secretion exporter family.</text>
</comment>
<gene>
    <name evidence="13 15" type="primary">flhB</name>
    <name evidence="15" type="ORF">C4532_10135</name>
</gene>
<dbReference type="AlphaFoldDB" id="A0A419EXX0"/>
<dbReference type="Gene3D" id="6.10.250.2080">
    <property type="match status" value="1"/>
</dbReference>
<keyword evidence="6 13" id="KW-0812">Transmembrane</keyword>
<evidence type="ECO:0000256" key="5">
    <source>
        <dbReference type="ARBA" id="ARBA00022475"/>
    </source>
</evidence>
<keyword evidence="10 13" id="KW-0472">Membrane</keyword>
<dbReference type="PANTHER" id="PTHR30531">
    <property type="entry name" value="FLAGELLAR BIOSYNTHETIC PROTEIN FLHB"/>
    <property type="match status" value="1"/>
</dbReference>
<evidence type="ECO:0000256" key="12">
    <source>
        <dbReference type="ARBA" id="ARBA00025078"/>
    </source>
</evidence>
<name>A0A419EXX0_9BACT</name>
<evidence type="ECO:0000256" key="11">
    <source>
        <dbReference type="ARBA" id="ARBA00023225"/>
    </source>
</evidence>
<feature type="transmembrane region" description="Helical" evidence="13">
    <location>
        <begin position="33"/>
        <end position="50"/>
    </location>
</feature>
<organism evidence="15 16">
    <name type="scientific">Candidatus Abyssobacteria bacterium SURF_17</name>
    <dbReference type="NCBI Taxonomy" id="2093361"/>
    <lineage>
        <taxon>Bacteria</taxon>
        <taxon>Pseudomonadati</taxon>
        <taxon>Candidatus Hydrogenedentota</taxon>
        <taxon>Candidatus Abyssobacteria</taxon>
    </lineage>
</organism>
<comment type="caution">
    <text evidence="15">The sequence shown here is derived from an EMBL/GenBank/DDBJ whole genome shotgun (WGS) entry which is preliminary data.</text>
</comment>
<dbReference type="Gene3D" id="3.40.1690.10">
    <property type="entry name" value="secretion proteins EscU"/>
    <property type="match status" value="1"/>
</dbReference>
<dbReference type="SUPFAM" id="SSF160544">
    <property type="entry name" value="EscU C-terminal domain-like"/>
    <property type="match status" value="1"/>
</dbReference>
<dbReference type="InterPro" id="IPR029025">
    <property type="entry name" value="T3SS_substrate_exporter_C"/>
</dbReference>